<evidence type="ECO:0000259" key="2">
    <source>
        <dbReference type="SMART" id="SM00198"/>
    </source>
</evidence>
<accession>A0AAE1F866</accession>
<evidence type="ECO:0000256" key="1">
    <source>
        <dbReference type="SAM" id="MobiDB-lite"/>
    </source>
</evidence>
<dbReference type="EMBL" id="JAWQEG010002934">
    <property type="protein sequence ID" value="KAK3868876.1"/>
    <property type="molecule type" value="Genomic_DNA"/>
</dbReference>
<dbReference type="PANTHER" id="PTHR10334">
    <property type="entry name" value="CYSTEINE-RICH SECRETORY PROTEIN-RELATED"/>
    <property type="match status" value="1"/>
</dbReference>
<feature type="domain" description="SCP" evidence="2">
    <location>
        <begin position="153"/>
        <end position="314"/>
    </location>
</feature>
<reference evidence="3" key="1">
    <citation type="submission" date="2023-10" db="EMBL/GenBank/DDBJ databases">
        <title>Genome assemblies of two species of porcelain crab, Petrolisthes cinctipes and Petrolisthes manimaculis (Anomura: Porcellanidae).</title>
        <authorList>
            <person name="Angst P."/>
        </authorList>
    </citation>
    <scope>NUCLEOTIDE SEQUENCE</scope>
    <source>
        <strain evidence="3">PB745_01</strain>
        <tissue evidence="3">Gill</tissue>
    </source>
</reference>
<organism evidence="3 4">
    <name type="scientific">Petrolisthes cinctipes</name>
    <name type="common">Flat porcelain crab</name>
    <dbReference type="NCBI Taxonomy" id="88211"/>
    <lineage>
        <taxon>Eukaryota</taxon>
        <taxon>Metazoa</taxon>
        <taxon>Ecdysozoa</taxon>
        <taxon>Arthropoda</taxon>
        <taxon>Crustacea</taxon>
        <taxon>Multicrustacea</taxon>
        <taxon>Malacostraca</taxon>
        <taxon>Eumalacostraca</taxon>
        <taxon>Eucarida</taxon>
        <taxon>Decapoda</taxon>
        <taxon>Pleocyemata</taxon>
        <taxon>Anomura</taxon>
        <taxon>Galatheoidea</taxon>
        <taxon>Porcellanidae</taxon>
        <taxon>Petrolisthes</taxon>
    </lineage>
</organism>
<protein>
    <recommendedName>
        <fullName evidence="2">SCP domain-containing protein</fullName>
    </recommendedName>
</protein>
<evidence type="ECO:0000313" key="4">
    <source>
        <dbReference type="Proteomes" id="UP001286313"/>
    </source>
</evidence>
<gene>
    <name evidence="3" type="ORF">Pcinc_025766</name>
</gene>
<dbReference type="InterPro" id="IPR001283">
    <property type="entry name" value="CRISP-related"/>
</dbReference>
<dbReference type="InterPro" id="IPR035940">
    <property type="entry name" value="CAP_sf"/>
</dbReference>
<feature type="region of interest" description="Disordered" evidence="1">
    <location>
        <begin position="346"/>
        <end position="391"/>
    </location>
</feature>
<dbReference type="GO" id="GO:0005576">
    <property type="term" value="C:extracellular region"/>
    <property type="evidence" value="ECO:0007669"/>
    <property type="project" value="InterPro"/>
</dbReference>
<dbReference type="CDD" id="cd05380">
    <property type="entry name" value="CAP_euk"/>
    <property type="match status" value="1"/>
</dbReference>
<feature type="compositionally biased region" description="Gly residues" evidence="1">
    <location>
        <begin position="352"/>
        <end position="365"/>
    </location>
</feature>
<evidence type="ECO:0000313" key="3">
    <source>
        <dbReference type="EMBL" id="KAK3868876.1"/>
    </source>
</evidence>
<dbReference type="InterPro" id="IPR014044">
    <property type="entry name" value="CAP_dom"/>
</dbReference>
<dbReference type="PROSITE" id="PS01009">
    <property type="entry name" value="CRISP_1"/>
    <property type="match status" value="1"/>
</dbReference>
<dbReference type="InterPro" id="IPR018244">
    <property type="entry name" value="Allrgn_V5/Tpx1_CS"/>
</dbReference>
<dbReference type="Gene3D" id="3.40.33.10">
    <property type="entry name" value="CAP"/>
    <property type="match status" value="1"/>
</dbReference>
<name>A0AAE1F866_PETCI</name>
<feature type="compositionally biased region" description="Acidic residues" evidence="1">
    <location>
        <begin position="366"/>
        <end position="386"/>
    </location>
</feature>
<dbReference type="SMART" id="SM00198">
    <property type="entry name" value="SCP"/>
    <property type="match status" value="1"/>
</dbReference>
<proteinExistence type="predicted"/>
<sequence length="416" mass="45008">MEPQNDLLDIDCTHMPVQPSKLDNTYNSKKGSDHHTLNNMKELVDKSFSQHNLTSEAQMIIEDNLPCLCGSAHCYNLAQPQPQGGERFALINTCTLPEASYHNNDNKSEVITAPLTSPGYCSISPQHSLCLYSPQQHATNTCGKVYSLGVGVTEKMEVLDVHNELRVKVAGGKEMRGSPTGPQPPAADMMMLEWDEELAAVAQAWVNQCVFKHDCNRCRSLGRWSVGQNLYLSGGLRAEGQDWRRALTSFYDEVTMMNPSQVQAFSGSGGVGHYTQLVWAATRYVGCGFIQYQSSGYTQSFYACNYGSAGNVVGRPIYQQGPGCSRCPTNTSCSTHYPSLCTANHQHSDTGGDSGEGGPGGYGEGGGDDESEGGGDESEGGGDESSIDNCPKYSKCQEVYERLADNGGIFVVLHCP</sequence>
<dbReference type="InterPro" id="IPR002413">
    <property type="entry name" value="V5_allergen-like"/>
</dbReference>
<keyword evidence="4" id="KW-1185">Reference proteome</keyword>
<dbReference type="AlphaFoldDB" id="A0AAE1F866"/>
<comment type="caution">
    <text evidence="3">The sequence shown here is derived from an EMBL/GenBank/DDBJ whole genome shotgun (WGS) entry which is preliminary data.</text>
</comment>
<dbReference type="PRINTS" id="PR00838">
    <property type="entry name" value="V5ALLERGEN"/>
</dbReference>
<dbReference type="Pfam" id="PF00188">
    <property type="entry name" value="CAP"/>
    <property type="match status" value="1"/>
</dbReference>
<dbReference type="Proteomes" id="UP001286313">
    <property type="component" value="Unassembled WGS sequence"/>
</dbReference>
<dbReference type="SUPFAM" id="SSF55797">
    <property type="entry name" value="PR-1-like"/>
    <property type="match status" value="1"/>
</dbReference>
<dbReference type="PRINTS" id="PR00837">
    <property type="entry name" value="V5TPXLIKE"/>
</dbReference>